<dbReference type="Proteomes" id="UP000587608">
    <property type="component" value="Unassembled WGS sequence"/>
</dbReference>
<gene>
    <name evidence="1" type="ORF">H1X69_12335</name>
</gene>
<evidence type="ECO:0000313" key="1">
    <source>
        <dbReference type="EMBL" id="MBA5222204.1"/>
    </source>
</evidence>
<comment type="caution">
    <text evidence="1">The sequence shown here is derived from an EMBL/GenBank/DDBJ whole genome shotgun (WGS) entry which is preliminary data.</text>
</comment>
<organism evidence="1 2">
    <name type="scientific">Streptomyces griseoaurantiacus</name>
    <dbReference type="NCBI Taxonomy" id="68213"/>
    <lineage>
        <taxon>Bacteria</taxon>
        <taxon>Bacillati</taxon>
        <taxon>Actinomycetota</taxon>
        <taxon>Actinomycetes</taxon>
        <taxon>Kitasatosporales</taxon>
        <taxon>Streptomycetaceae</taxon>
        <taxon>Streptomyces</taxon>
        <taxon>Streptomyces aurantiacus group</taxon>
    </lineage>
</organism>
<protein>
    <submittedName>
        <fullName evidence="1">Uncharacterized protein</fullName>
    </submittedName>
</protein>
<accession>A0A7W2HUL7</accession>
<evidence type="ECO:0000313" key="2">
    <source>
        <dbReference type="Proteomes" id="UP000587608"/>
    </source>
</evidence>
<dbReference type="AlphaFoldDB" id="A0A7W2HUL7"/>
<dbReference type="EMBL" id="JACERG010000010">
    <property type="protein sequence ID" value="MBA5222204.1"/>
    <property type="molecule type" value="Genomic_DNA"/>
</dbReference>
<name>A0A7W2HUL7_9ACTN</name>
<sequence length="160" mass="18078">MFAARDTETGHLWFRLQDCAARFGSMFCAGWRDLKGLVRTDVMFLPAVNVRRSSFEQALVRDLGLVVLAEWNDPEVWLWMQGDGDEKGPPQLLADVYALVKEPHIEFQGKLSGRSFFPAPAGWRCWRCGRFPTRMTLSGNVDGIPLYACSEKEETACLTS</sequence>
<proteinExistence type="predicted"/>
<dbReference type="RefSeq" id="WP_191852797.1">
    <property type="nucleotide sequence ID" value="NZ_JACERG010000010.1"/>
</dbReference>
<reference evidence="1 2" key="1">
    <citation type="submission" date="2020-07" db="EMBL/GenBank/DDBJ databases">
        <title>Differential regulation of undecylprodigiosin biosynthesis in the yeast-scavenging Streptomyces strain MBK6.</title>
        <authorList>
            <person name="Baral B."/>
            <person name="Siitonen V."/>
            <person name="Laughlin M."/>
            <person name="Yamada K."/>
            <person name="Ilomaeki M."/>
            <person name="Metsae-Ketelae M."/>
            <person name="Niemi J."/>
        </authorList>
    </citation>
    <scope>NUCLEOTIDE SEQUENCE [LARGE SCALE GENOMIC DNA]</scope>
    <source>
        <strain evidence="1 2">MBK6</strain>
    </source>
</reference>